<dbReference type="InterPro" id="IPR040283">
    <property type="entry name" value="DDB_G0292058-like"/>
</dbReference>
<keyword evidence="1" id="KW-0472">Membrane</keyword>
<accession>A0ABS8RIZ4</accession>
<keyword evidence="3" id="KW-1185">Reference proteome</keyword>
<feature type="transmembrane region" description="Helical" evidence="1">
    <location>
        <begin position="457"/>
        <end position="478"/>
    </location>
</feature>
<evidence type="ECO:0008006" key="4">
    <source>
        <dbReference type="Google" id="ProtNLM"/>
    </source>
</evidence>
<protein>
    <recommendedName>
        <fullName evidence="4">Transmembrane protein</fullName>
    </recommendedName>
</protein>
<evidence type="ECO:0000313" key="3">
    <source>
        <dbReference type="Proteomes" id="UP000823775"/>
    </source>
</evidence>
<dbReference type="Proteomes" id="UP000823775">
    <property type="component" value="Unassembled WGS sequence"/>
</dbReference>
<feature type="transmembrane region" description="Helical" evidence="1">
    <location>
        <begin position="111"/>
        <end position="135"/>
    </location>
</feature>
<organism evidence="2 3">
    <name type="scientific">Datura stramonium</name>
    <name type="common">Jimsonweed</name>
    <name type="synonym">Common thornapple</name>
    <dbReference type="NCBI Taxonomy" id="4076"/>
    <lineage>
        <taxon>Eukaryota</taxon>
        <taxon>Viridiplantae</taxon>
        <taxon>Streptophyta</taxon>
        <taxon>Embryophyta</taxon>
        <taxon>Tracheophyta</taxon>
        <taxon>Spermatophyta</taxon>
        <taxon>Magnoliopsida</taxon>
        <taxon>eudicotyledons</taxon>
        <taxon>Gunneridae</taxon>
        <taxon>Pentapetalae</taxon>
        <taxon>asterids</taxon>
        <taxon>lamiids</taxon>
        <taxon>Solanales</taxon>
        <taxon>Solanaceae</taxon>
        <taxon>Solanoideae</taxon>
        <taxon>Datureae</taxon>
        <taxon>Datura</taxon>
    </lineage>
</organism>
<evidence type="ECO:0000313" key="2">
    <source>
        <dbReference type="EMBL" id="MCD7446772.1"/>
    </source>
</evidence>
<keyword evidence="1" id="KW-1133">Transmembrane helix</keyword>
<proteinExistence type="predicted"/>
<gene>
    <name evidence="2" type="ORF">HAX54_016865</name>
</gene>
<dbReference type="PANTHER" id="PTHR31414:SF19">
    <property type="entry name" value="TRANSMEMBRANE PROTEIN"/>
    <property type="match status" value="1"/>
</dbReference>
<feature type="transmembrane region" description="Helical" evidence="1">
    <location>
        <begin position="248"/>
        <end position="272"/>
    </location>
</feature>
<reference evidence="2 3" key="1">
    <citation type="journal article" date="2021" name="BMC Genomics">
        <title>Datura genome reveals duplications of psychoactive alkaloid biosynthetic genes and high mutation rate following tissue culture.</title>
        <authorList>
            <person name="Rajewski A."/>
            <person name="Carter-House D."/>
            <person name="Stajich J."/>
            <person name="Litt A."/>
        </authorList>
    </citation>
    <scope>NUCLEOTIDE SEQUENCE [LARGE SCALE GENOMIC DNA]</scope>
    <source>
        <strain evidence="2">AR-01</strain>
    </source>
</reference>
<name>A0ABS8RIZ4_DATST</name>
<evidence type="ECO:0000256" key="1">
    <source>
        <dbReference type="SAM" id="Phobius"/>
    </source>
</evidence>
<dbReference type="EMBL" id="JACEIK010000021">
    <property type="protein sequence ID" value="MCD7446772.1"/>
    <property type="molecule type" value="Genomic_DNA"/>
</dbReference>
<feature type="transmembrane region" description="Helical" evidence="1">
    <location>
        <begin position="70"/>
        <end position="91"/>
    </location>
</feature>
<feature type="transmembrane region" description="Helical" evidence="1">
    <location>
        <begin position="12"/>
        <end position="33"/>
    </location>
</feature>
<comment type="caution">
    <text evidence="2">The sequence shown here is derived from an EMBL/GenBank/DDBJ whole genome shotgun (WGS) entry which is preliminary data.</text>
</comment>
<dbReference type="PANTHER" id="PTHR31414">
    <property type="entry name" value="TRANSMEMBRANE PROTEIN DDB_G0292058"/>
    <property type="match status" value="1"/>
</dbReference>
<feature type="transmembrane region" description="Helical" evidence="1">
    <location>
        <begin position="217"/>
        <end position="242"/>
    </location>
</feature>
<sequence>MTKSHGGVLVPFILLLISTNMVAQKFLAFGFVVRDDISRRPDPLSQLKSYNGTFNLGDKHYWASAAFTGIHGYAIAGIWLLFGLGFGSYMILKYFYGKSSTPIVEYPPYSYILMFSLVVLFTLLAIVASCVIFAANNDFEHRVERLRQTIFDAGGDTRYTIRRVIKVLLSMQTLLSPYNSQADQMLNVTNHRLRRGSITIQQFVDKTRHTSNEAIRALYLANIVVVTVNLVLLVSALVFLIWHWPLGFIIIIFCCWILTTLSWVLTGFDFFFHTFAEDTCSALEDFQLNPQNNSLQLILPCVKPGASDRILVQIGSTVHNFITQLNSKLREVQGLGLNDIGENNIGTRGVCDPFSGAPNYSFTPDLCPKDSIPIGELKYVLSRVTCYGENSTGNCAGEGRFIPQAASVILFAYTQSIQDLIEIFPDLQSLSQCSKVKQAFTDILQHQCRPFRRSARILWLSMLSLSIIMVLLVLTWIAKAHHETGRSFDTCSIIPKSA</sequence>
<keyword evidence="1" id="KW-0812">Transmembrane</keyword>